<feature type="region of interest" description="Disordered" evidence="1">
    <location>
        <begin position="189"/>
        <end position="277"/>
    </location>
</feature>
<evidence type="ECO:0000313" key="3">
    <source>
        <dbReference type="EMBL" id="KAF4305231.1"/>
    </source>
</evidence>
<dbReference type="AlphaFoldDB" id="A0A8H4N440"/>
<organism evidence="3 4">
    <name type="scientific">Botryosphaeria dothidea</name>
    <dbReference type="NCBI Taxonomy" id="55169"/>
    <lineage>
        <taxon>Eukaryota</taxon>
        <taxon>Fungi</taxon>
        <taxon>Dikarya</taxon>
        <taxon>Ascomycota</taxon>
        <taxon>Pezizomycotina</taxon>
        <taxon>Dothideomycetes</taxon>
        <taxon>Dothideomycetes incertae sedis</taxon>
        <taxon>Botryosphaeriales</taxon>
        <taxon>Botryosphaeriaceae</taxon>
        <taxon>Botryosphaeria</taxon>
    </lineage>
</organism>
<reference evidence="3" key="1">
    <citation type="submission" date="2020-04" db="EMBL/GenBank/DDBJ databases">
        <title>Genome Assembly and Annotation of Botryosphaeria dothidea sdau 11-99, a Latent Pathogen of Apple Fruit Ring Rot in China.</title>
        <authorList>
            <person name="Yu C."/>
            <person name="Diao Y."/>
            <person name="Lu Q."/>
            <person name="Zhao J."/>
            <person name="Cui S."/>
            <person name="Peng C."/>
            <person name="He B."/>
            <person name="Liu H."/>
        </authorList>
    </citation>
    <scope>NUCLEOTIDE SEQUENCE [LARGE SCALE GENOMIC DNA]</scope>
    <source>
        <strain evidence="3">Sdau11-99</strain>
    </source>
</reference>
<sequence length="277" mass="29014">MHTITTFIGTITLYSFVAAAYPRYVRNTNDTEAYGSWIVTSPSSSYPPSGGHKSVDFLVNYLSAADAVHCSASFPGTALGFGPEQPYTPCDDESVSFTTDWNIGSEYYPRKSRHQISAETTLALWISQKIRQEGAAIELKGSTSLALYGGNCSTNAVGGGTCYGPPFTVPVTSAITQSPGNSTYGGNGITTPVDNNSQGAGNGEDRTFRGYGAAADDSGPSGDDDAITTAPVESQTSGGYKPSYSGVPHGHGSRHGNVTSSSNGTDHRGHRPWGWDA</sequence>
<proteinExistence type="predicted"/>
<feature type="signal peptide" evidence="2">
    <location>
        <begin position="1"/>
        <end position="19"/>
    </location>
</feature>
<dbReference type="EMBL" id="WWBZ02000040">
    <property type="protein sequence ID" value="KAF4305231.1"/>
    <property type="molecule type" value="Genomic_DNA"/>
</dbReference>
<dbReference type="Proteomes" id="UP000572817">
    <property type="component" value="Unassembled WGS sequence"/>
</dbReference>
<name>A0A8H4N440_9PEZI</name>
<comment type="caution">
    <text evidence="3">The sequence shown here is derived from an EMBL/GenBank/DDBJ whole genome shotgun (WGS) entry which is preliminary data.</text>
</comment>
<evidence type="ECO:0000256" key="1">
    <source>
        <dbReference type="SAM" id="MobiDB-lite"/>
    </source>
</evidence>
<evidence type="ECO:0000313" key="4">
    <source>
        <dbReference type="Proteomes" id="UP000572817"/>
    </source>
</evidence>
<keyword evidence="4" id="KW-1185">Reference proteome</keyword>
<gene>
    <name evidence="3" type="ORF">GTA08_BOTSDO06719</name>
</gene>
<protein>
    <submittedName>
        <fullName evidence="3">Uncharacterized protein</fullName>
    </submittedName>
</protein>
<dbReference type="OrthoDB" id="3938083at2759"/>
<feature type="compositionally biased region" description="Polar residues" evidence="1">
    <location>
        <begin position="189"/>
        <end position="199"/>
    </location>
</feature>
<feature type="chain" id="PRO_5034034224" evidence="2">
    <location>
        <begin position="20"/>
        <end position="277"/>
    </location>
</feature>
<keyword evidence="2" id="KW-0732">Signal</keyword>
<accession>A0A8H4N440</accession>
<feature type="compositionally biased region" description="Low complexity" evidence="1">
    <location>
        <begin position="210"/>
        <end position="221"/>
    </location>
</feature>
<evidence type="ECO:0000256" key="2">
    <source>
        <dbReference type="SAM" id="SignalP"/>
    </source>
</evidence>